<accession>A0ABR0NZB3</accession>
<evidence type="ECO:0000313" key="2">
    <source>
        <dbReference type="EMBL" id="KAK5811693.1"/>
    </source>
</evidence>
<feature type="compositionally biased region" description="Gly residues" evidence="1">
    <location>
        <begin position="1"/>
        <end position="10"/>
    </location>
</feature>
<comment type="caution">
    <text evidence="2">The sequence shown here is derived from an EMBL/GenBank/DDBJ whole genome shotgun (WGS) entry which is preliminary data.</text>
</comment>
<evidence type="ECO:0000256" key="1">
    <source>
        <dbReference type="SAM" id="MobiDB-lite"/>
    </source>
</evidence>
<sequence>MIRSRGGGHSVQGNRGSSGSEPSQRCEVNALMETKSYACTTKHEEMSRQLAARGIQIPNFVYDFSIVEGLSRLSDTTDGKLSGSFTRVRNKGNPIRELCQKKGKDSAATAGDVVATIIIPLMIPSPPGSPPPPRLLTEDIFGVIVQHGPPEGSMKFMFTGGETQTLFSWREHLGVQKFPYCPTKVNLTKAIMVSVGLVEGIDKDEVRRMGSENAYQSTMGTWKGLAN</sequence>
<feature type="compositionally biased region" description="Polar residues" evidence="1">
    <location>
        <begin position="11"/>
        <end position="23"/>
    </location>
</feature>
<dbReference type="Proteomes" id="UP001358586">
    <property type="component" value="Chromosome 8"/>
</dbReference>
<protein>
    <submittedName>
        <fullName evidence="2">Uncharacterized protein</fullName>
    </submittedName>
</protein>
<proteinExistence type="predicted"/>
<evidence type="ECO:0000313" key="3">
    <source>
        <dbReference type="Proteomes" id="UP001358586"/>
    </source>
</evidence>
<gene>
    <name evidence="2" type="ORF">PVK06_027052</name>
</gene>
<reference evidence="2 3" key="1">
    <citation type="submission" date="2023-03" db="EMBL/GenBank/DDBJ databases">
        <title>WGS of Gossypium arboreum.</title>
        <authorList>
            <person name="Yu D."/>
        </authorList>
    </citation>
    <scope>NUCLEOTIDE SEQUENCE [LARGE SCALE GENOMIC DNA]</scope>
    <source>
        <tissue evidence="2">Leaf</tissue>
    </source>
</reference>
<feature type="region of interest" description="Disordered" evidence="1">
    <location>
        <begin position="1"/>
        <end position="24"/>
    </location>
</feature>
<dbReference type="EMBL" id="JARKNE010000008">
    <property type="protein sequence ID" value="KAK5811693.1"/>
    <property type="molecule type" value="Genomic_DNA"/>
</dbReference>
<name>A0ABR0NZB3_GOSAR</name>
<keyword evidence="3" id="KW-1185">Reference proteome</keyword>
<organism evidence="2 3">
    <name type="scientific">Gossypium arboreum</name>
    <name type="common">Tree cotton</name>
    <name type="synonym">Gossypium nanking</name>
    <dbReference type="NCBI Taxonomy" id="29729"/>
    <lineage>
        <taxon>Eukaryota</taxon>
        <taxon>Viridiplantae</taxon>
        <taxon>Streptophyta</taxon>
        <taxon>Embryophyta</taxon>
        <taxon>Tracheophyta</taxon>
        <taxon>Spermatophyta</taxon>
        <taxon>Magnoliopsida</taxon>
        <taxon>eudicotyledons</taxon>
        <taxon>Gunneridae</taxon>
        <taxon>Pentapetalae</taxon>
        <taxon>rosids</taxon>
        <taxon>malvids</taxon>
        <taxon>Malvales</taxon>
        <taxon>Malvaceae</taxon>
        <taxon>Malvoideae</taxon>
        <taxon>Gossypium</taxon>
    </lineage>
</organism>